<evidence type="ECO:0000313" key="3">
    <source>
        <dbReference type="EMBL" id="KAG0257467.1"/>
    </source>
</evidence>
<sequence>MRLFRPKTKDEHRSLEVNIYTDYKGPFGLPAVYSTPEAPATIRGYVEFDCFEDFTAGDLDLHFRVKSEAKWDRHYGEAHVVYHSKEVLQEENFHYDLPHVKPGVVAAGRSKHEFEVQLQPLLPSSVKGSRGWLSYRFTATLHRPFPRRDIVFKQDIWCFNTIQNAASPDRIPEQLMSTGVWENCLPYSCCLPSEKVALGSLVPMTIRFDPFLQESGHFGQQLVVVSAVVKLKQYTYLWHKRDTYNEKKEALTLDVDDEWPSGSHGWERTIMVPITPAPRLSATTYTKPMRKTHKLKLIMKIRTNSQSDKEAKEFRVEMDVTMTAPRPPHELPNEQLPKYSELDDADD</sequence>
<evidence type="ECO:0000259" key="2">
    <source>
        <dbReference type="Pfam" id="PF00339"/>
    </source>
</evidence>
<gene>
    <name evidence="3" type="ORF">DFQ27_005135</name>
</gene>
<reference evidence="3" key="1">
    <citation type="journal article" date="2020" name="Fungal Divers.">
        <title>Resolving the Mortierellaceae phylogeny through synthesis of multi-gene phylogenetics and phylogenomics.</title>
        <authorList>
            <person name="Vandepol N."/>
            <person name="Liber J."/>
            <person name="Desiro A."/>
            <person name="Na H."/>
            <person name="Kennedy M."/>
            <person name="Barry K."/>
            <person name="Grigoriev I.V."/>
            <person name="Miller A.N."/>
            <person name="O'Donnell K."/>
            <person name="Stajich J.E."/>
            <person name="Bonito G."/>
        </authorList>
    </citation>
    <scope>NUCLEOTIDE SEQUENCE</scope>
    <source>
        <strain evidence="3">BC1065</strain>
    </source>
</reference>
<evidence type="ECO:0000256" key="1">
    <source>
        <dbReference type="SAM" id="MobiDB-lite"/>
    </source>
</evidence>
<dbReference type="Pfam" id="PF00339">
    <property type="entry name" value="Arrestin_N"/>
    <property type="match status" value="1"/>
</dbReference>
<dbReference type="InterPro" id="IPR011021">
    <property type="entry name" value="Arrestin-like_N"/>
</dbReference>
<dbReference type="EMBL" id="JAAAJB010000360">
    <property type="protein sequence ID" value="KAG0257467.1"/>
    <property type="molecule type" value="Genomic_DNA"/>
</dbReference>
<organism evidence="3 4">
    <name type="scientific">Actinomortierella ambigua</name>
    <dbReference type="NCBI Taxonomy" id="1343610"/>
    <lineage>
        <taxon>Eukaryota</taxon>
        <taxon>Fungi</taxon>
        <taxon>Fungi incertae sedis</taxon>
        <taxon>Mucoromycota</taxon>
        <taxon>Mortierellomycotina</taxon>
        <taxon>Mortierellomycetes</taxon>
        <taxon>Mortierellales</taxon>
        <taxon>Mortierellaceae</taxon>
        <taxon>Actinomortierella</taxon>
    </lineage>
</organism>
<proteinExistence type="predicted"/>
<evidence type="ECO:0000313" key="4">
    <source>
        <dbReference type="Proteomes" id="UP000807716"/>
    </source>
</evidence>
<dbReference type="InterPro" id="IPR014752">
    <property type="entry name" value="Arrestin-like_C"/>
</dbReference>
<feature type="region of interest" description="Disordered" evidence="1">
    <location>
        <begin position="322"/>
        <end position="347"/>
    </location>
</feature>
<keyword evidence="4" id="KW-1185">Reference proteome</keyword>
<feature type="domain" description="Arrestin-like N-terminal" evidence="2">
    <location>
        <begin position="40"/>
        <end position="154"/>
    </location>
</feature>
<protein>
    <recommendedName>
        <fullName evidence="2">Arrestin-like N-terminal domain-containing protein</fullName>
    </recommendedName>
</protein>
<dbReference type="Gene3D" id="2.60.40.640">
    <property type="match status" value="1"/>
</dbReference>
<comment type="caution">
    <text evidence="3">The sequence shown here is derived from an EMBL/GenBank/DDBJ whole genome shotgun (WGS) entry which is preliminary data.</text>
</comment>
<dbReference type="Proteomes" id="UP000807716">
    <property type="component" value="Unassembled WGS sequence"/>
</dbReference>
<dbReference type="AlphaFoldDB" id="A0A9P6Q2D0"/>
<name>A0A9P6Q2D0_9FUNG</name>
<accession>A0A9P6Q2D0</accession>
<dbReference type="OrthoDB" id="2333384at2759"/>